<name>A0A183LDI9_9TREM</name>
<sequence length="94" mass="10948">MILSKEVRKALMECETRGSEIIDAYFRSKKARITTNVIQCYPFISDSSKNNEHQFYEAEVYCREMAEKIPNNSDEGPYHQGRDGKNVLLCLHEE</sequence>
<keyword evidence="2" id="KW-1185">Reference proteome</keyword>
<evidence type="ECO:0000313" key="2">
    <source>
        <dbReference type="Proteomes" id="UP000277204"/>
    </source>
</evidence>
<organism evidence="1 2">
    <name type="scientific">Schistosoma margrebowiei</name>
    <dbReference type="NCBI Taxonomy" id="48269"/>
    <lineage>
        <taxon>Eukaryota</taxon>
        <taxon>Metazoa</taxon>
        <taxon>Spiralia</taxon>
        <taxon>Lophotrochozoa</taxon>
        <taxon>Platyhelminthes</taxon>
        <taxon>Trematoda</taxon>
        <taxon>Digenea</taxon>
        <taxon>Strigeidida</taxon>
        <taxon>Schistosomatoidea</taxon>
        <taxon>Schistosomatidae</taxon>
        <taxon>Schistosoma</taxon>
    </lineage>
</organism>
<gene>
    <name evidence="1" type="ORF">SMRZ_LOCUS1864</name>
</gene>
<reference evidence="1 2" key="1">
    <citation type="submission" date="2018-11" db="EMBL/GenBank/DDBJ databases">
        <authorList>
            <consortium name="Pathogen Informatics"/>
        </authorList>
    </citation>
    <scope>NUCLEOTIDE SEQUENCE [LARGE SCALE GENOMIC DNA]</scope>
    <source>
        <strain evidence="1 2">Zambia</strain>
    </source>
</reference>
<dbReference type="EMBL" id="UZAI01000449">
    <property type="protein sequence ID" value="VDO53144.1"/>
    <property type="molecule type" value="Genomic_DNA"/>
</dbReference>
<dbReference type="Proteomes" id="UP000277204">
    <property type="component" value="Unassembled WGS sequence"/>
</dbReference>
<proteinExistence type="predicted"/>
<protein>
    <submittedName>
        <fullName evidence="1">Uncharacterized protein</fullName>
    </submittedName>
</protein>
<accession>A0A183LDI9</accession>
<dbReference type="AlphaFoldDB" id="A0A183LDI9"/>
<evidence type="ECO:0000313" key="1">
    <source>
        <dbReference type="EMBL" id="VDO53144.1"/>
    </source>
</evidence>